<dbReference type="PATRIC" id="fig|45073.5.peg.2165"/>
<name>A0A0W0XUZ1_9GAMM</name>
<gene>
    <name evidence="1" type="ORF">Lqui_2055</name>
</gene>
<dbReference type="STRING" id="45073.Lqui_2055"/>
<dbReference type="RefSeq" id="WP_058508153.1">
    <property type="nucleotide sequence ID" value="NZ_CAAAIK010000010.1"/>
</dbReference>
<keyword evidence="2" id="KW-1185">Reference proteome</keyword>
<reference evidence="1 2" key="1">
    <citation type="submission" date="2015-11" db="EMBL/GenBank/DDBJ databases">
        <title>Genomic analysis of 38 Legionella species identifies large and diverse effector repertoires.</title>
        <authorList>
            <person name="Burstein D."/>
            <person name="Amaro F."/>
            <person name="Zusman T."/>
            <person name="Lifshitz Z."/>
            <person name="Cohen O."/>
            <person name="Gilbert J.A."/>
            <person name="Pupko T."/>
            <person name="Shuman H.A."/>
            <person name="Segal G."/>
        </authorList>
    </citation>
    <scope>NUCLEOTIDE SEQUENCE [LARGE SCALE GENOMIC DNA]</scope>
    <source>
        <strain evidence="1 2">CDC#1442-AUS-E</strain>
    </source>
</reference>
<dbReference type="OrthoDB" id="5651600at2"/>
<accession>A0A0W0XUZ1</accession>
<proteinExistence type="predicted"/>
<organism evidence="1 2">
    <name type="scientific">Legionella quinlivanii</name>
    <dbReference type="NCBI Taxonomy" id="45073"/>
    <lineage>
        <taxon>Bacteria</taxon>
        <taxon>Pseudomonadati</taxon>
        <taxon>Pseudomonadota</taxon>
        <taxon>Gammaproteobacteria</taxon>
        <taxon>Legionellales</taxon>
        <taxon>Legionellaceae</taxon>
        <taxon>Legionella</taxon>
    </lineage>
</organism>
<evidence type="ECO:0000313" key="1">
    <source>
        <dbReference type="EMBL" id="KTD48244.1"/>
    </source>
</evidence>
<dbReference type="AlphaFoldDB" id="A0A0W0XUZ1"/>
<protein>
    <submittedName>
        <fullName evidence="1">Uncharacterized protein</fullName>
    </submittedName>
</protein>
<dbReference type="Proteomes" id="UP000054618">
    <property type="component" value="Unassembled WGS sequence"/>
</dbReference>
<dbReference type="EMBL" id="LNYS01000012">
    <property type="protein sequence ID" value="KTD48244.1"/>
    <property type="molecule type" value="Genomic_DNA"/>
</dbReference>
<comment type="caution">
    <text evidence="1">The sequence shown here is derived from an EMBL/GenBank/DDBJ whole genome shotgun (WGS) entry which is preliminary data.</text>
</comment>
<sequence>MKHSLFTDSNGKFSLKIKPDDKFFVAICKRKDNPHSFSCLGVIHNNIPLVLAGFGKYKKKNATRCEMAFWQAEGVMYDESILLNTSGAYLQDVSYKAFEIDYESYKRHMAEMATFSSEQVKRNVTSKYLSAFQPVEENEDEIIFQHRFLRDLSSPDTKEGFKPDYCEISQRNTCRHTAVDITRRATLLDNLGKGVSRFFFRRLPLSMRLNEGLVETDHFFLLPPPPNAFTNMHPKTLAIAKRLYSRLDEMIQIGEKNPITGDKFEAIKQLYNETTQEYACDYPKLIDHIEDWLTDKRELIGTHRNAHWFQTTTASTKMFNEILNEYNKPRSG</sequence>
<evidence type="ECO:0000313" key="2">
    <source>
        <dbReference type="Proteomes" id="UP000054618"/>
    </source>
</evidence>